<dbReference type="EMBL" id="KV417685">
    <property type="protein sequence ID" value="KZP10167.1"/>
    <property type="molecule type" value="Genomic_DNA"/>
</dbReference>
<keyword evidence="3" id="KW-1185">Reference proteome</keyword>
<proteinExistence type="predicted"/>
<evidence type="ECO:0000313" key="3">
    <source>
        <dbReference type="Proteomes" id="UP000076532"/>
    </source>
</evidence>
<accession>A0A165Z2N4</accession>
<protein>
    <submittedName>
        <fullName evidence="2">Uncharacterized protein</fullName>
    </submittedName>
</protein>
<evidence type="ECO:0000256" key="1">
    <source>
        <dbReference type="SAM" id="MobiDB-lite"/>
    </source>
</evidence>
<gene>
    <name evidence="2" type="ORF">FIBSPDRAFT_872912</name>
</gene>
<dbReference type="AlphaFoldDB" id="A0A165Z2N4"/>
<evidence type="ECO:0000313" key="2">
    <source>
        <dbReference type="EMBL" id="KZP10167.1"/>
    </source>
</evidence>
<reference evidence="2 3" key="1">
    <citation type="journal article" date="2016" name="Mol. Biol. Evol.">
        <title>Comparative Genomics of Early-Diverging Mushroom-Forming Fungi Provides Insights into the Origins of Lignocellulose Decay Capabilities.</title>
        <authorList>
            <person name="Nagy L.G."/>
            <person name="Riley R."/>
            <person name="Tritt A."/>
            <person name="Adam C."/>
            <person name="Daum C."/>
            <person name="Floudas D."/>
            <person name="Sun H."/>
            <person name="Yadav J.S."/>
            <person name="Pangilinan J."/>
            <person name="Larsson K.H."/>
            <person name="Matsuura K."/>
            <person name="Barry K."/>
            <person name="Labutti K."/>
            <person name="Kuo R."/>
            <person name="Ohm R.A."/>
            <person name="Bhattacharya S.S."/>
            <person name="Shirouzu T."/>
            <person name="Yoshinaga Y."/>
            <person name="Martin F.M."/>
            <person name="Grigoriev I.V."/>
            <person name="Hibbett D.S."/>
        </authorList>
    </citation>
    <scope>NUCLEOTIDE SEQUENCE [LARGE SCALE GENOMIC DNA]</scope>
    <source>
        <strain evidence="2 3">CBS 109695</strain>
    </source>
</reference>
<sequence>MSTRNARPGRCRSASLGLRGSQPRCTASHRTPNRGRRAARAGKTNLAGALGTGDDLKPSLSSNYPWELQEVPIWEASALDQTGYILKVKLALLPRST</sequence>
<dbReference type="Proteomes" id="UP000076532">
    <property type="component" value="Unassembled WGS sequence"/>
</dbReference>
<feature type="compositionally biased region" description="Basic residues" evidence="1">
    <location>
        <begin position="31"/>
        <end position="40"/>
    </location>
</feature>
<name>A0A165Z2N4_9AGAM</name>
<feature type="region of interest" description="Disordered" evidence="1">
    <location>
        <begin position="1"/>
        <end position="54"/>
    </location>
</feature>
<organism evidence="2 3">
    <name type="scientific">Athelia psychrophila</name>
    <dbReference type="NCBI Taxonomy" id="1759441"/>
    <lineage>
        <taxon>Eukaryota</taxon>
        <taxon>Fungi</taxon>
        <taxon>Dikarya</taxon>
        <taxon>Basidiomycota</taxon>
        <taxon>Agaricomycotina</taxon>
        <taxon>Agaricomycetes</taxon>
        <taxon>Agaricomycetidae</taxon>
        <taxon>Atheliales</taxon>
        <taxon>Atheliaceae</taxon>
        <taxon>Athelia</taxon>
    </lineage>
</organism>